<dbReference type="OrthoDB" id="12023at2759"/>
<reference evidence="3" key="1">
    <citation type="journal article" date="2013" name="Proc. Natl. Acad. Sci. U.S.A.">
        <title>Genome structure and metabolic features in the red seaweed Chondrus crispus shed light on evolution of the Archaeplastida.</title>
        <authorList>
            <person name="Collen J."/>
            <person name="Porcel B."/>
            <person name="Carre W."/>
            <person name="Ball S.G."/>
            <person name="Chaparro C."/>
            <person name="Tonon T."/>
            <person name="Barbeyron T."/>
            <person name="Michel G."/>
            <person name="Noel B."/>
            <person name="Valentin K."/>
            <person name="Elias M."/>
            <person name="Artiguenave F."/>
            <person name="Arun A."/>
            <person name="Aury J.M."/>
            <person name="Barbosa-Neto J.F."/>
            <person name="Bothwell J.H."/>
            <person name="Bouget F.Y."/>
            <person name="Brillet L."/>
            <person name="Cabello-Hurtado F."/>
            <person name="Capella-Gutierrez S."/>
            <person name="Charrier B."/>
            <person name="Cladiere L."/>
            <person name="Cock J.M."/>
            <person name="Coelho S.M."/>
            <person name="Colleoni C."/>
            <person name="Czjzek M."/>
            <person name="Da Silva C."/>
            <person name="Delage L."/>
            <person name="Denoeud F."/>
            <person name="Deschamps P."/>
            <person name="Dittami S.M."/>
            <person name="Gabaldon T."/>
            <person name="Gachon C.M."/>
            <person name="Groisillier A."/>
            <person name="Herve C."/>
            <person name="Jabbari K."/>
            <person name="Katinka M."/>
            <person name="Kloareg B."/>
            <person name="Kowalczyk N."/>
            <person name="Labadie K."/>
            <person name="Leblanc C."/>
            <person name="Lopez P.J."/>
            <person name="McLachlan D.H."/>
            <person name="Meslet-Cladiere L."/>
            <person name="Moustafa A."/>
            <person name="Nehr Z."/>
            <person name="Nyvall Collen P."/>
            <person name="Panaud O."/>
            <person name="Partensky F."/>
            <person name="Poulain J."/>
            <person name="Rensing S.A."/>
            <person name="Rousvoal S."/>
            <person name="Samson G."/>
            <person name="Symeonidi A."/>
            <person name="Weissenbach J."/>
            <person name="Zambounis A."/>
            <person name="Wincker P."/>
            <person name="Boyen C."/>
        </authorList>
    </citation>
    <scope>NUCLEOTIDE SEQUENCE [LARGE SCALE GENOMIC DNA]</scope>
    <source>
        <strain evidence="3">cv. Stackhouse</strain>
    </source>
</reference>
<sequence length="236" mass="25719">MMLHPLLLSLLLGVALAHTSTPILPESKVNYDLFPVTSRQQRGCARAPFKSSVSGFIRASTFGVSVTRGATATISFSITLSGISAVEMAKKDAIYQNILTGSLKKTYMRRKNAYKGGLNLPFMADIGADLRRRKLNGGELRKSRVSKQLFERRLCAVSKILGGVRRARVQIRGSRRVTGTSLIPRTVYGYVKVARVTRTDGKTITIVSTDPRDFVVSTSEGIVSARGVEGVQVSQL</sequence>
<protein>
    <submittedName>
        <fullName evidence="2">Uncharacterized protein</fullName>
    </submittedName>
</protein>
<evidence type="ECO:0000313" key="3">
    <source>
        <dbReference type="Proteomes" id="UP000012073"/>
    </source>
</evidence>
<organism evidence="2 3">
    <name type="scientific">Chondrus crispus</name>
    <name type="common">Carrageen Irish moss</name>
    <name type="synonym">Polymorpha crispa</name>
    <dbReference type="NCBI Taxonomy" id="2769"/>
    <lineage>
        <taxon>Eukaryota</taxon>
        <taxon>Rhodophyta</taxon>
        <taxon>Florideophyceae</taxon>
        <taxon>Rhodymeniophycidae</taxon>
        <taxon>Gigartinales</taxon>
        <taxon>Gigartinaceae</taxon>
        <taxon>Chondrus</taxon>
    </lineage>
</organism>
<dbReference type="PhylomeDB" id="R7Q6J5"/>
<feature type="chain" id="PRO_5004443185" evidence="1">
    <location>
        <begin position="18"/>
        <end position="236"/>
    </location>
</feature>
<name>R7Q6J5_CHOCR</name>
<feature type="signal peptide" evidence="1">
    <location>
        <begin position="1"/>
        <end position="17"/>
    </location>
</feature>
<dbReference type="EMBL" id="HG001633">
    <property type="protein sequence ID" value="CDF33085.1"/>
    <property type="molecule type" value="Genomic_DNA"/>
</dbReference>
<evidence type="ECO:0000256" key="1">
    <source>
        <dbReference type="SAM" id="SignalP"/>
    </source>
</evidence>
<evidence type="ECO:0000313" key="2">
    <source>
        <dbReference type="EMBL" id="CDF33085.1"/>
    </source>
</evidence>
<accession>R7Q6J5</accession>
<dbReference type="GeneID" id="17320604"/>
<keyword evidence="1" id="KW-0732">Signal</keyword>
<proteinExistence type="predicted"/>
<dbReference type="RefSeq" id="XP_005712888.1">
    <property type="nucleotide sequence ID" value="XM_005712831.1"/>
</dbReference>
<gene>
    <name evidence="2" type="ORF">CHC_T00001712001</name>
</gene>
<dbReference type="Gramene" id="CDF33085">
    <property type="protein sequence ID" value="CDF33085"/>
    <property type="gene ID" value="CHC_T00001712001"/>
</dbReference>
<dbReference type="KEGG" id="ccp:CHC_T00001712001"/>
<dbReference type="AlphaFoldDB" id="R7Q6J5"/>
<keyword evidence="3" id="KW-1185">Reference proteome</keyword>
<dbReference type="Proteomes" id="UP000012073">
    <property type="component" value="Unassembled WGS sequence"/>
</dbReference>